<keyword evidence="2" id="KW-1185">Reference proteome</keyword>
<sequence length="38" mass="4433">MYASHQSRTFAGTLVVVFWRALKGFCFLYDVLFTDTQI</sequence>
<proteinExistence type="predicted"/>
<dbReference type="EMBL" id="SOSA01000152">
    <property type="protein sequence ID" value="THC95545.1"/>
    <property type="molecule type" value="Genomic_DNA"/>
</dbReference>
<gene>
    <name evidence="1" type="ORF">EYZ11_004970</name>
</gene>
<comment type="caution">
    <text evidence="1">The sequence shown here is derived from an EMBL/GenBank/DDBJ whole genome shotgun (WGS) entry which is preliminary data.</text>
</comment>
<evidence type="ECO:0000313" key="1">
    <source>
        <dbReference type="EMBL" id="THC95545.1"/>
    </source>
</evidence>
<protein>
    <submittedName>
        <fullName evidence="1">Uncharacterized protein</fullName>
    </submittedName>
</protein>
<dbReference type="VEuPathDB" id="FungiDB:EYZ11_004970"/>
<name>A0A4S3JJQ9_9EURO</name>
<reference evidence="1 2" key="1">
    <citation type="submission" date="2019-03" db="EMBL/GenBank/DDBJ databases">
        <title>The genome sequence of a newly discovered highly antifungal drug resistant Aspergillus species, Aspergillus tanneri NIH 1004.</title>
        <authorList>
            <person name="Mounaud S."/>
            <person name="Singh I."/>
            <person name="Joardar V."/>
            <person name="Pakala S."/>
            <person name="Pakala S."/>
            <person name="Venepally P."/>
            <person name="Hoover J."/>
            <person name="Nierman W."/>
            <person name="Chung J."/>
            <person name="Losada L."/>
        </authorList>
    </citation>
    <scope>NUCLEOTIDE SEQUENCE [LARGE SCALE GENOMIC DNA]</scope>
    <source>
        <strain evidence="1 2">NIH1004</strain>
    </source>
</reference>
<dbReference type="AlphaFoldDB" id="A0A4S3JJQ9"/>
<evidence type="ECO:0000313" key="2">
    <source>
        <dbReference type="Proteomes" id="UP000308092"/>
    </source>
</evidence>
<dbReference type="Proteomes" id="UP000308092">
    <property type="component" value="Unassembled WGS sequence"/>
</dbReference>
<organism evidence="1 2">
    <name type="scientific">Aspergillus tanneri</name>
    <dbReference type="NCBI Taxonomy" id="1220188"/>
    <lineage>
        <taxon>Eukaryota</taxon>
        <taxon>Fungi</taxon>
        <taxon>Dikarya</taxon>
        <taxon>Ascomycota</taxon>
        <taxon>Pezizomycotina</taxon>
        <taxon>Eurotiomycetes</taxon>
        <taxon>Eurotiomycetidae</taxon>
        <taxon>Eurotiales</taxon>
        <taxon>Aspergillaceae</taxon>
        <taxon>Aspergillus</taxon>
        <taxon>Aspergillus subgen. Circumdati</taxon>
    </lineage>
</organism>
<accession>A0A4S3JJQ9</accession>